<dbReference type="PANTHER" id="PTHR39594:SF1">
    <property type="entry name" value="PROTEIN YCHQ"/>
    <property type="match status" value="1"/>
</dbReference>
<dbReference type="KEGG" id="sof:NCTC11214_04050"/>
<feature type="transmembrane region" description="Helical" evidence="1">
    <location>
        <begin position="12"/>
        <end position="30"/>
    </location>
</feature>
<feature type="transmembrane region" description="Helical" evidence="1">
    <location>
        <begin position="75"/>
        <end position="93"/>
    </location>
</feature>
<protein>
    <submittedName>
        <fullName evidence="2">Invasion gene expression up-regulator, SirB</fullName>
    </submittedName>
</protein>
<dbReference type="EMBL" id="LR134117">
    <property type="protein sequence ID" value="VDZ62275.1"/>
    <property type="molecule type" value="Genomic_DNA"/>
</dbReference>
<accession>A0A3S4HR63</accession>
<dbReference type="InterPro" id="IPR007360">
    <property type="entry name" value="SirB"/>
</dbReference>
<feature type="transmembrane region" description="Helical" evidence="1">
    <location>
        <begin position="51"/>
        <end position="69"/>
    </location>
</feature>
<gene>
    <name evidence="2" type="primary">sirB2</name>
    <name evidence="2" type="ORF">NCTC11214_04050</name>
</gene>
<name>A0A3S4HR63_SEROD</name>
<keyword evidence="1" id="KW-0812">Transmembrane</keyword>
<dbReference type="AlphaFoldDB" id="A0A3S4HR63"/>
<evidence type="ECO:0000313" key="3">
    <source>
        <dbReference type="Proteomes" id="UP000281391"/>
    </source>
</evidence>
<sequence>MAAYAALKHLHLLTVAISITLFILRFFWHWRHSPMMHRRWVKIAPHINDTVLFLSGIALVVMFKFYPLLGMDSWLTEKLFGVIIYILLGYVALGKKTRSRNLRTLAFVLALGCLYLIIKLATTKIPFLMGYL</sequence>
<feature type="transmembrane region" description="Helical" evidence="1">
    <location>
        <begin position="105"/>
        <end position="122"/>
    </location>
</feature>
<dbReference type="Pfam" id="PF04247">
    <property type="entry name" value="SirB"/>
    <property type="match status" value="1"/>
</dbReference>
<dbReference type="PANTHER" id="PTHR39594">
    <property type="entry name" value="PROTEIN YCHQ"/>
    <property type="match status" value="1"/>
</dbReference>
<keyword evidence="1" id="KW-1133">Transmembrane helix</keyword>
<dbReference type="PIRSF" id="PIRSF005610">
    <property type="entry name" value="SirB"/>
    <property type="match status" value="1"/>
</dbReference>
<proteinExistence type="predicted"/>
<evidence type="ECO:0000313" key="2">
    <source>
        <dbReference type="EMBL" id="VDZ62275.1"/>
    </source>
</evidence>
<dbReference type="GO" id="GO:0005886">
    <property type="term" value="C:plasma membrane"/>
    <property type="evidence" value="ECO:0007669"/>
    <property type="project" value="TreeGrafter"/>
</dbReference>
<dbReference type="RefSeq" id="WP_004962022.1">
    <property type="nucleotide sequence ID" value="NZ_JAEKCK010000002.1"/>
</dbReference>
<organism evidence="2 3">
    <name type="scientific">Serratia odorifera</name>
    <dbReference type="NCBI Taxonomy" id="618"/>
    <lineage>
        <taxon>Bacteria</taxon>
        <taxon>Pseudomonadati</taxon>
        <taxon>Pseudomonadota</taxon>
        <taxon>Gammaproteobacteria</taxon>
        <taxon>Enterobacterales</taxon>
        <taxon>Yersiniaceae</taxon>
        <taxon>Serratia</taxon>
    </lineage>
</organism>
<reference evidence="2 3" key="1">
    <citation type="submission" date="2018-12" db="EMBL/GenBank/DDBJ databases">
        <authorList>
            <consortium name="Pathogen Informatics"/>
        </authorList>
    </citation>
    <scope>NUCLEOTIDE SEQUENCE [LARGE SCALE GENOMIC DNA]</scope>
    <source>
        <strain evidence="2 3">NCTC11214</strain>
    </source>
</reference>
<dbReference type="Proteomes" id="UP000281391">
    <property type="component" value="Chromosome"/>
</dbReference>
<keyword evidence="1" id="KW-0472">Membrane</keyword>
<evidence type="ECO:0000256" key="1">
    <source>
        <dbReference type="SAM" id="Phobius"/>
    </source>
</evidence>